<keyword evidence="3" id="KW-1185">Reference proteome</keyword>
<gene>
    <name evidence="2" type="primary">BQ5605_C034g11352</name>
    <name evidence="2" type="ORF">BQ5605_C034G11352</name>
</gene>
<dbReference type="EMBL" id="FQNC01000065">
    <property type="protein sequence ID" value="SGZ00499.1"/>
    <property type="molecule type" value="Genomic_DNA"/>
</dbReference>
<protein>
    <submittedName>
        <fullName evidence="2">BQ5605_C034g11352 protein</fullName>
    </submittedName>
</protein>
<feature type="region of interest" description="Disordered" evidence="1">
    <location>
        <begin position="1"/>
        <end position="55"/>
    </location>
</feature>
<dbReference type="Proteomes" id="UP000249464">
    <property type="component" value="Unassembled WGS sequence"/>
</dbReference>
<proteinExistence type="predicted"/>
<reference evidence="2 3" key="1">
    <citation type="submission" date="2016-11" db="EMBL/GenBank/DDBJ databases">
        <authorList>
            <person name="Jaros S."/>
            <person name="Januszkiewicz K."/>
            <person name="Wedrychowicz H."/>
        </authorList>
    </citation>
    <scope>NUCLEOTIDE SEQUENCE [LARGE SCALE GENOMIC DNA]</scope>
</reference>
<name>A0A2X0PB75_9BASI</name>
<evidence type="ECO:0000313" key="3">
    <source>
        <dbReference type="Proteomes" id="UP000249464"/>
    </source>
</evidence>
<dbReference type="AlphaFoldDB" id="A0A2X0PB75"/>
<feature type="compositionally biased region" description="Polar residues" evidence="1">
    <location>
        <begin position="15"/>
        <end position="37"/>
    </location>
</feature>
<feature type="compositionally biased region" description="Basic and acidic residues" evidence="1">
    <location>
        <begin position="38"/>
        <end position="55"/>
    </location>
</feature>
<organism evidence="2 3">
    <name type="scientific">Microbotryum silenes-dioicae</name>
    <dbReference type="NCBI Taxonomy" id="796604"/>
    <lineage>
        <taxon>Eukaryota</taxon>
        <taxon>Fungi</taxon>
        <taxon>Dikarya</taxon>
        <taxon>Basidiomycota</taxon>
        <taxon>Pucciniomycotina</taxon>
        <taxon>Microbotryomycetes</taxon>
        <taxon>Microbotryales</taxon>
        <taxon>Microbotryaceae</taxon>
        <taxon>Microbotryum</taxon>
    </lineage>
</organism>
<sequence>MIITQTAGKMRETGQVHQSDTSDSSAQPSGCSPPSQETNEREKETQREKGNQLAY</sequence>
<evidence type="ECO:0000256" key="1">
    <source>
        <dbReference type="SAM" id="MobiDB-lite"/>
    </source>
</evidence>
<evidence type="ECO:0000313" key="2">
    <source>
        <dbReference type="EMBL" id="SGZ00499.1"/>
    </source>
</evidence>
<accession>A0A2X0PB75</accession>